<evidence type="ECO:0000256" key="13">
    <source>
        <dbReference type="ARBA" id="ARBA00022989"/>
    </source>
</evidence>
<dbReference type="InterPro" id="IPR013083">
    <property type="entry name" value="Znf_RING/FYVE/PHD"/>
</dbReference>
<organism evidence="23 24">
    <name type="scientific">Ceratina calcarata</name>
    <dbReference type="NCBI Taxonomy" id="156304"/>
    <lineage>
        <taxon>Eukaryota</taxon>
        <taxon>Metazoa</taxon>
        <taxon>Ecdysozoa</taxon>
        <taxon>Arthropoda</taxon>
        <taxon>Hexapoda</taxon>
        <taxon>Insecta</taxon>
        <taxon>Pterygota</taxon>
        <taxon>Neoptera</taxon>
        <taxon>Endopterygota</taxon>
        <taxon>Hymenoptera</taxon>
        <taxon>Apocrita</taxon>
        <taxon>Aculeata</taxon>
        <taxon>Apoidea</taxon>
        <taxon>Anthophila</taxon>
        <taxon>Apidae</taxon>
        <taxon>Ceratina</taxon>
        <taxon>Zadontomerus</taxon>
    </lineage>
</organism>
<evidence type="ECO:0000256" key="1">
    <source>
        <dbReference type="ARBA" id="ARBA00000900"/>
    </source>
</evidence>
<keyword evidence="9" id="KW-0863">Zinc-finger</keyword>
<keyword evidence="8" id="KW-0479">Metal-binding</keyword>
<dbReference type="SUPFAM" id="SSF57850">
    <property type="entry name" value="RING/U-box"/>
    <property type="match status" value="1"/>
</dbReference>
<feature type="compositionally biased region" description="Polar residues" evidence="20">
    <location>
        <begin position="156"/>
        <end position="167"/>
    </location>
</feature>
<evidence type="ECO:0000256" key="19">
    <source>
        <dbReference type="ARBA" id="ARBA00043231"/>
    </source>
</evidence>
<evidence type="ECO:0000256" key="20">
    <source>
        <dbReference type="SAM" id="MobiDB-lite"/>
    </source>
</evidence>
<evidence type="ECO:0000313" key="23">
    <source>
        <dbReference type="Proteomes" id="UP000694925"/>
    </source>
</evidence>
<dbReference type="Proteomes" id="UP000694925">
    <property type="component" value="Unplaced"/>
</dbReference>
<accession>A0AAJ7IRY2</accession>
<keyword evidence="15 21" id="KW-0472">Membrane</keyword>
<keyword evidence="13 21" id="KW-1133">Transmembrane helix</keyword>
<evidence type="ECO:0000256" key="5">
    <source>
        <dbReference type="ARBA" id="ARBA00012483"/>
    </source>
</evidence>
<feature type="region of interest" description="Disordered" evidence="20">
    <location>
        <begin position="141"/>
        <end position="167"/>
    </location>
</feature>
<evidence type="ECO:0000256" key="21">
    <source>
        <dbReference type="SAM" id="Phobius"/>
    </source>
</evidence>
<evidence type="ECO:0000256" key="15">
    <source>
        <dbReference type="ARBA" id="ARBA00023136"/>
    </source>
</evidence>
<comment type="subcellular location">
    <subcellularLocation>
        <location evidence="2">Mitochondrion membrane</location>
        <topology evidence="2">Multi-pass membrane protein</topology>
    </subcellularLocation>
    <subcellularLocation>
        <location evidence="3">Mitochondrion outer membrane</location>
    </subcellularLocation>
</comment>
<dbReference type="CDD" id="cd16701">
    <property type="entry name" value="RING_CH-C4HC3_MARCH5"/>
    <property type="match status" value="1"/>
</dbReference>
<evidence type="ECO:0000259" key="22">
    <source>
        <dbReference type="PROSITE" id="PS51292"/>
    </source>
</evidence>
<gene>
    <name evidence="24" type="primary">LOC108622041</name>
</gene>
<dbReference type="SMART" id="SM00744">
    <property type="entry name" value="RINGv"/>
    <property type="match status" value="1"/>
</dbReference>
<dbReference type="PANTHER" id="PTHR46283">
    <property type="entry name" value="E3 UBIQUITIN-PROTEIN LIGASE MARCH5"/>
    <property type="match status" value="1"/>
</dbReference>
<dbReference type="EC" id="2.3.2.27" evidence="5"/>
<feature type="transmembrane region" description="Helical" evidence="21">
    <location>
        <begin position="262"/>
        <end position="282"/>
    </location>
</feature>
<comment type="catalytic activity">
    <reaction evidence="1">
        <text>S-ubiquitinyl-[E2 ubiquitin-conjugating enzyme]-L-cysteine + [acceptor protein]-L-lysine = [E2 ubiquitin-conjugating enzyme]-L-cysteine + N(6)-ubiquitinyl-[acceptor protein]-L-lysine.</text>
        <dbReference type="EC" id="2.3.2.27"/>
    </reaction>
</comment>
<protein>
    <recommendedName>
        <fullName evidence="16">E3 ubiquitin-protein ligase MARCHF5</fullName>
        <ecNumber evidence="5">2.3.2.27</ecNumber>
    </recommendedName>
    <alternativeName>
        <fullName evidence="18">Membrane-associated RING finger protein 5</fullName>
    </alternativeName>
    <alternativeName>
        <fullName evidence="17">Membrane-associated RING-CH protein V</fullName>
    </alternativeName>
    <alternativeName>
        <fullName evidence="19">RING-type E3 ubiquitin transferase MARCHF5</fullName>
    </alternativeName>
</protein>
<evidence type="ECO:0000313" key="24">
    <source>
        <dbReference type="RefSeq" id="XP_017875183.1"/>
    </source>
</evidence>
<feature type="transmembrane region" description="Helical" evidence="21">
    <location>
        <begin position="303"/>
        <end position="322"/>
    </location>
</feature>
<keyword evidence="11" id="KW-1000">Mitochondrion outer membrane</keyword>
<evidence type="ECO:0000256" key="12">
    <source>
        <dbReference type="ARBA" id="ARBA00022833"/>
    </source>
</evidence>
<reference evidence="24" key="1">
    <citation type="submission" date="2025-08" db="UniProtKB">
        <authorList>
            <consortium name="RefSeq"/>
        </authorList>
    </citation>
    <scope>IDENTIFICATION</scope>
    <source>
        <tissue evidence="24">Whole body</tissue>
    </source>
</reference>
<keyword evidence="14" id="KW-0496">Mitochondrion</keyword>
<keyword evidence="12" id="KW-0862">Zinc</keyword>
<evidence type="ECO:0000256" key="6">
    <source>
        <dbReference type="ARBA" id="ARBA00022679"/>
    </source>
</evidence>
<sequence length="456" mass="50565">MSDNNLQHISYGFDSPDLEETLTSRLCIAPLLRHTPQVNYIPQLHLAPQVHQNSHLCHTSQLDLTHQLQVCGVPLAVTTTTKTAASGEAQDFKHSAQMLRRLSTNLRLERQANEANNEVPNVQAPIVVLDGESLPLALSEPMNSSVQSRDVMDGASSPNQPDINTPALSSEDDKRYCWVCFATDEDDATASWVKPCHCRGTTKWVHQGCIQRWVDEKQKGRAGAHVACPQCNTEYIIVYPNMGPLVVVLDTIDGVIFRICPFIAASIVAASIYWTAVTYGAVTVMQVVGHKDGLAMMEQADPMVLLVGLPTIPIMLVLGKMLRWEDQALSLLRRHACKVPILRHFLPNSYSSDDRAQSEDVPPMSDPVSATRILCGALLLPSIASICGKIFFKSIPSNFQRTLLGGIAFITIKGAFKIYHKQQQYVRQCQRRIMDYTENNVALYGRQQNSETNQSS</sequence>
<evidence type="ECO:0000256" key="18">
    <source>
        <dbReference type="ARBA" id="ARBA00043185"/>
    </source>
</evidence>
<feature type="domain" description="RING-CH-type" evidence="22">
    <location>
        <begin position="169"/>
        <end position="238"/>
    </location>
</feature>
<evidence type="ECO:0000256" key="4">
    <source>
        <dbReference type="ARBA" id="ARBA00004906"/>
    </source>
</evidence>
<dbReference type="GO" id="GO:0005741">
    <property type="term" value="C:mitochondrial outer membrane"/>
    <property type="evidence" value="ECO:0007669"/>
    <property type="project" value="UniProtKB-SubCell"/>
</dbReference>
<evidence type="ECO:0000256" key="7">
    <source>
        <dbReference type="ARBA" id="ARBA00022692"/>
    </source>
</evidence>
<keyword evidence="7 21" id="KW-0812">Transmembrane</keyword>
<comment type="pathway">
    <text evidence="4">Protein modification; protein ubiquitination.</text>
</comment>
<dbReference type="GO" id="GO:0008270">
    <property type="term" value="F:zinc ion binding"/>
    <property type="evidence" value="ECO:0007669"/>
    <property type="project" value="UniProtKB-KW"/>
</dbReference>
<dbReference type="Gene3D" id="3.30.40.10">
    <property type="entry name" value="Zinc/RING finger domain, C3HC4 (zinc finger)"/>
    <property type="match status" value="1"/>
</dbReference>
<dbReference type="PROSITE" id="PS51292">
    <property type="entry name" value="ZF_RING_CH"/>
    <property type="match status" value="1"/>
</dbReference>
<name>A0AAJ7IRY2_9HYME</name>
<evidence type="ECO:0000256" key="8">
    <source>
        <dbReference type="ARBA" id="ARBA00022723"/>
    </source>
</evidence>
<keyword evidence="23" id="KW-1185">Reference proteome</keyword>
<dbReference type="GO" id="GO:0061630">
    <property type="term" value="F:ubiquitin protein ligase activity"/>
    <property type="evidence" value="ECO:0007669"/>
    <property type="project" value="UniProtKB-EC"/>
</dbReference>
<dbReference type="RefSeq" id="XP_017875183.1">
    <property type="nucleotide sequence ID" value="XM_018019694.2"/>
</dbReference>
<dbReference type="FunFam" id="3.30.40.10:FF:000262">
    <property type="entry name" value="E3 ubiquitin-protein ligase MARCH5"/>
    <property type="match status" value="1"/>
</dbReference>
<evidence type="ECO:0000256" key="17">
    <source>
        <dbReference type="ARBA" id="ARBA00043044"/>
    </source>
</evidence>
<evidence type="ECO:0000256" key="3">
    <source>
        <dbReference type="ARBA" id="ARBA00004294"/>
    </source>
</evidence>
<dbReference type="AlphaFoldDB" id="A0AAJ7IRY2"/>
<dbReference type="KEGG" id="ccal:108622041"/>
<keyword evidence="6" id="KW-0808">Transferase</keyword>
<evidence type="ECO:0000256" key="16">
    <source>
        <dbReference type="ARBA" id="ARBA00040151"/>
    </source>
</evidence>
<proteinExistence type="predicted"/>
<evidence type="ECO:0000256" key="2">
    <source>
        <dbReference type="ARBA" id="ARBA00004225"/>
    </source>
</evidence>
<evidence type="ECO:0000256" key="10">
    <source>
        <dbReference type="ARBA" id="ARBA00022786"/>
    </source>
</evidence>
<evidence type="ECO:0000256" key="11">
    <source>
        <dbReference type="ARBA" id="ARBA00022787"/>
    </source>
</evidence>
<dbReference type="InterPro" id="IPR011016">
    <property type="entry name" value="Znf_RING-CH"/>
</dbReference>
<evidence type="ECO:0000256" key="9">
    <source>
        <dbReference type="ARBA" id="ARBA00022771"/>
    </source>
</evidence>
<feature type="transmembrane region" description="Helical" evidence="21">
    <location>
        <begin position="370"/>
        <end position="392"/>
    </location>
</feature>
<dbReference type="Pfam" id="PF12906">
    <property type="entry name" value="RINGv"/>
    <property type="match status" value="1"/>
</dbReference>
<dbReference type="GeneID" id="108622041"/>
<evidence type="ECO:0000256" key="14">
    <source>
        <dbReference type="ARBA" id="ARBA00023128"/>
    </source>
</evidence>
<keyword evidence="10" id="KW-0833">Ubl conjugation pathway</keyword>